<organism evidence="9 10">
    <name type="scientific">Paramuricea clavata</name>
    <name type="common">Red gorgonian</name>
    <name type="synonym">Violescent sea-whip</name>
    <dbReference type="NCBI Taxonomy" id="317549"/>
    <lineage>
        <taxon>Eukaryota</taxon>
        <taxon>Metazoa</taxon>
        <taxon>Cnidaria</taxon>
        <taxon>Anthozoa</taxon>
        <taxon>Octocorallia</taxon>
        <taxon>Malacalcyonacea</taxon>
        <taxon>Plexauridae</taxon>
        <taxon>Paramuricea</taxon>
    </lineage>
</organism>
<dbReference type="InterPro" id="IPR003367">
    <property type="entry name" value="Thrombospondin_3-like_rpt"/>
</dbReference>
<dbReference type="InterPro" id="IPR008859">
    <property type="entry name" value="Thrombospondin_C"/>
</dbReference>
<dbReference type="GO" id="GO:0005576">
    <property type="term" value="C:extracellular region"/>
    <property type="evidence" value="ECO:0007669"/>
    <property type="project" value="InterPro"/>
</dbReference>
<dbReference type="AlphaFoldDB" id="A0A7D9HPY6"/>
<dbReference type="CDD" id="cd00054">
    <property type="entry name" value="EGF_CA"/>
    <property type="match status" value="2"/>
</dbReference>
<dbReference type="FunFam" id="2.10.25.10:FF:000025">
    <property type="entry name" value="Thrombospondin 3"/>
    <property type="match status" value="1"/>
</dbReference>
<dbReference type="OrthoDB" id="14563at2759"/>
<dbReference type="InterPro" id="IPR024665">
    <property type="entry name" value="TSP/COMP_CC"/>
</dbReference>
<dbReference type="GO" id="GO:0005509">
    <property type="term" value="F:calcium ion binding"/>
    <property type="evidence" value="ECO:0007669"/>
    <property type="project" value="InterPro"/>
</dbReference>
<dbReference type="SUPFAM" id="SSF49899">
    <property type="entry name" value="Concanavalin A-like lectins/glucanases"/>
    <property type="match status" value="2"/>
</dbReference>
<dbReference type="PROSITE" id="PS50026">
    <property type="entry name" value="EGF_3"/>
    <property type="match status" value="2"/>
</dbReference>
<keyword evidence="6" id="KW-0130">Cell adhesion</keyword>
<dbReference type="GO" id="GO:0007155">
    <property type="term" value="P:cell adhesion"/>
    <property type="evidence" value="ECO:0007669"/>
    <property type="project" value="UniProtKB-KW"/>
</dbReference>
<dbReference type="SUPFAM" id="SSF103647">
    <property type="entry name" value="TSP type-3 repeat"/>
    <property type="match status" value="1"/>
</dbReference>
<dbReference type="PANTHER" id="PTHR10199">
    <property type="entry name" value="THROMBOSPONDIN"/>
    <property type="match status" value="1"/>
</dbReference>
<feature type="disulfide bond" evidence="8">
    <location>
        <begin position="458"/>
        <end position="475"/>
    </location>
</feature>
<dbReference type="InterPro" id="IPR049883">
    <property type="entry name" value="NOTCH1_EGF-like"/>
</dbReference>
<sequence length="864" mass="97646">MLLFAVTVSVWLTIFTCQGYEISLLTTLLEDPGKYNVELDSGINHRSDAFKFTSHVKKLSCPFEMSSQIITHMDAHDSVILVVNLKMDPYNYGSVFSASGNTKEVLLDVWVKSGVNPAVGLRYSPINSSKIETLSFGPVSDFRLKRWNKVVLHIFRIGVFQSVVDAYVNCEKIGRKITRSVLDLFAYKKKFKPNKVEFRIAQRGYGRNVHSRYLGSMQDLRLVFKRDIDTFVDKDLCKFPFEEKNEFIRTYHRALAEPIRADYGAEPAMTELMSMIKDLRYDLTIQTAEMKYVRELVEGCELCRVTDFCSMRPCYPGVQCFNAPKSKDGFYCGNCPFGSHGDGIHCSDIDECDYHPCSVLSTCINKSPGYTCEACPSGYSGLVPSGIGIKHAARTKQVCADVNECEIDNGGCDKLVECKNTPGSFKCEPCPAGYDGDPKIECRFQQYCNSQNPKSNPCNKYARCVPLNDGKDYRCECYIGFAGDGLICGYDKDADGYPDENLDCKDKYCVKDNCPSQPNPDQKDRDGDDVGDMCDNDIDNDRIFNKERDTDGDFLGNPCDTNVDKTRWRGRHCDVCDEDDDNDSIFDALDNCPLVANKNQNDTDGSGIGDVCKGDWDGDGVPDKYDASKSNNKITFTDFRKLQNIQLDTSKGVEADPVWIVKKKGTEVKQTANSDPGIAVGNDRFGGVDFNGTMYVDAKYDDDFIGFVFSYQDSSSFYAVTWKKTEQVYWIENPFRAVGISGLQLKKVQSFSGPGHRLRNALWHSRSTPNEIELLWSDIRQAGWEAHVRYHWQLMHRPQHGLIRLKFYKGRREFADTGYIHDNTFAGGRMGLYVFSQAQVVWTDLSYRANDELPEDYDNTINIS</sequence>
<dbReference type="Gene3D" id="2.10.25.10">
    <property type="entry name" value="Laminin"/>
    <property type="match status" value="4"/>
</dbReference>
<keyword evidence="4" id="KW-0677">Repeat</keyword>
<evidence type="ECO:0000256" key="2">
    <source>
        <dbReference type="ARBA" id="ARBA00022536"/>
    </source>
</evidence>
<dbReference type="Proteomes" id="UP001152795">
    <property type="component" value="Unassembled WGS sequence"/>
</dbReference>
<dbReference type="PROSITE" id="PS51236">
    <property type="entry name" value="TSP_CTER"/>
    <property type="match status" value="1"/>
</dbReference>
<dbReference type="FunFam" id="2.10.25.10:FF:000038">
    <property type="entry name" value="Fibrillin 2"/>
    <property type="match status" value="1"/>
</dbReference>
<evidence type="ECO:0000256" key="7">
    <source>
        <dbReference type="ARBA" id="ARBA00023157"/>
    </source>
</evidence>
<dbReference type="Pfam" id="PF02412">
    <property type="entry name" value="TSP_3"/>
    <property type="match status" value="3"/>
</dbReference>
<dbReference type="PROSITE" id="PS01186">
    <property type="entry name" value="EGF_2"/>
    <property type="match status" value="1"/>
</dbReference>
<dbReference type="Pfam" id="PF05735">
    <property type="entry name" value="TSP_C"/>
    <property type="match status" value="1"/>
</dbReference>
<comment type="caution">
    <text evidence="8">Lacks conserved residue(s) required for the propagation of feature annotation.</text>
</comment>
<evidence type="ECO:0000256" key="8">
    <source>
        <dbReference type="PROSITE-ProRule" id="PRU00076"/>
    </source>
</evidence>
<dbReference type="InterPro" id="IPR013320">
    <property type="entry name" value="ConA-like_dom_sf"/>
</dbReference>
<dbReference type="PANTHER" id="PTHR10199:SF100">
    <property type="entry name" value="THROMBOSPONDIN, ISOFORM A"/>
    <property type="match status" value="1"/>
</dbReference>
<keyword evidence="3" id="KW-0732">Signal</keyword>
<accession>A0A7D9HPY6</accession>
<dbReference type="FunFam" id="2.60.120.200:FF:000002">
    <property type="entry name" value="Thrombospondin 3"/>
    <property type="match status" value="1"/>
</dbReference>
<dbReference type="PROSITE" id="PS01187">
    <property type="entry name" value="EGF_CA"/>
    <property type="match status" value="1"/>
</dbReference>
<gene>
    <name evidence="9" type="ORF">PACLA_8A068476</name>
</gene>
<dbReference type="SUPFAM" id="SSF57196">
    <property type="entry name" value="EGF/Laminin"/>
    <property type="match status" value="1"/>
</dbReference>
<dbReference type="Gene3D" id="2.60.120.200">
    <property type="match status" value="2"/>
</dbReference>
<dbReference type="EMBL" id="CACRXK020000936">
    <property type="protein sequence ID" value="CAB3985904.1"/>
    <property type="molecule type" value="Genomic_DNA"/>
</dbReference>
<proteinExistence type="inferred from homology"/>
<dbReference type="Pfam" id="PF07645">
    <property type="entry name" value="EGF_CA"/>
    <property type="match status" value="2"/>
</dbReference>
<keyword evidence="5" id="KW-0106">Calcium</keyword>
<reference evidence="9" key="1">
    <citation type="submission" date="2020-04" db="EMBL/GenBank/DDBJ databases">
        <authorList>
            <person name="Alioto T."/>
            <person name="Alioto T."/>
            <person name="Gomez Garrido J."/>
        </authorList>
    </citation>
    <scope>NUCLEOTIDE SEQUENCE</scope>
    <source>
        <strain evidence="9">A484AB</strain>
    </source>
</reference>
<evidence type="ECO:0000256" key="1">
    <source>
        <dbReference type="ARBA" id="ARBA00009456"/>
    </source>
</evidence>
<dbReference type="InterPro" id="IPR028974">
    <property type="entry name" value="TSP_type-3_rpt"/>
</dbReference>
<dbReference type="SMART" id="SM00181">
    <property type="entry name" value="EGF"/>
    <property type="match status" value="4"/>
</dbReference>
<evidence type="ECO:0000256" key="3">
    <source>
        <dbReference type="ARBA" id="ARBA00022729"/>
    </source>
</evidence>
<keyword evidence="7 8" id="KW-1015">Disulfide bond</keyword>
<evidence type="ECO:0000313" key="9">
    <source>
        <dbReference type="EMBL" id="CAB3985904.1"/>
    </source>
</evidence>
<comment type="similarity">
    <text evidence="1">Belongs to the thrombospondin family.</text>
</comment>
<dbReference type="Pfam" id="PF11598">
    <property type="entry name" value="COMP"/>
    <property type="match status" value="1"/>
</dbReference>
<evidence type="ECO:0000256" key="5">
    <source>
        <dbReference type="ARBA" id="ARBA00022837"/>
    </source>
</evidence>
<dbReference type="SMART" id="SM00179">
    <property type="entry name" value="EGF_CA"/>
    <property type="match status" value="2"/>
</dbReference>
<evidence type="ECO:0000256" key="6">
    <source>
        <dbReference type="ARBA" id="ARBA00022889"/>
    </source>
</evidence>
<comment type="caution">
    <text evidence="9">The sequence shown here is derived from an EMBL/GenBank/DDBJ whole genome shotgun (WGS) entry which is preliminary data.</text>
</comment>
<protein>
    <submittedName>
        <fullName evidence="9">Thrombospondin-3 isoform X2</fullName>
    </submittedName>
</protein>
<dbReference type="InterPro" id="IPR018097">
    <property type="entry name" value="EGF_Ca-bd_CS"/>
</dbReference>
<name>A0A7D9HPY6_PARCT</name>
<evidence type="ECO:0000313" key="10">
    <source>
        <dbReference type="Proteomes" id="UP001152795"/>
    </source>
</evidence>
<evidence type="ECO:0000256" key="4">
    <source>
        <dbReference type="ARBA" id="ARBA00022737"/>
    </source>
</evidence>
<keyword evidence="2 8" id="KW-0245">EGF-like domain</keyword>
<dbReference type="InterPro" id="IPR000742">
    <property type="entry name" value="EGF"/>
</dbReference>
<dbReference type="FunFam" id="2.10.25.10:FF:000027">
    <property type="entry name" value="Thrombospondin 3"/>
    <property type="match status" value="1"/>
</dbReference>
<dbReference type="Gene3D" id="4.10.1080.10">
    <property type="entry name" value="TSP type-3 repeat"/>
    <property type="match status" value="1"/>
</dbReference>
<keyword evidence="10" id="KW-1185">Reference proteome</keyword>
<dbReference type="InterPro" id="IPR001881">
    <property type="entry name" value="EGF-like_Ca-bd_dom"/>
</dbReference>